<gene>
    <name evidence="2" type="ORF">Salat_0390200</name>
</gene>
<reference evidence="2" key="2">
    <citation type="journal article" date="2024" name="Plant">
        <title>Genomic evolution and insights into agronomic trait innovations of Sesamum species.</title>
        <authorList>
            <person name="Miao H."/>
            <person name="Wang L."/>
            <person name="Qu L."/>
            <person name="Liu H."/>
            <person name="Sun Y."/>
            <person name="Le M."/>
            <person name="Wang Q."/>
            <person name="Wei S."/>
            <person name="Zheng Y."/>
            <person name="Lin W."/>
            <person name="Duan Y."/>
            <person name="Cao H."/>
            <person name="Xiong S."/>
            <person name="Wang X."/>
            <person name="Wei L."/>
            <person name="Li C."/>
            <person name="Ma Q."/>
            <person name="Ju M."/>
            <person name="Zhao R."/>
            <person name="Li G."/>
            <person name="Mu C."/>
            <person name="Tian Q."/>
            <person name="Mei H."/>
            <person name="Zhang T."/>
            <person name="Gao T."/>
            <person name="Zhang H."/>
        </authorList>
    </citation>
    <scope>NUCLEOTIDE SEQUENCE</scope>
    <source>
        <strain evidence="2">3651</strain>
    </source>
</reference>
<dbReference type="AlphaFoldDB" id="A0AAE2CZU0"/>
<protein>
    <submittedName>
        <fullName evidence="2">Uncharacterized protein</fullName>
    </submittedName>
</protein>
<feature type="compositionally biased region" description="Gly residues" evidence="1">
    <location>
        <begin position="16"/>
        <end position="29"/>
    </location>
</feature>
<comment type="caution">
    <text evidence="2">The sequence shown here is derived from an EMBL/GenBank/DDBJ whole genome shotgun (WGS) entry which is preliminary data.</text>
</comment>
<organism evidence="2 3">
    <name type="scientific">Sesamum alatum</name>
    <dbReference type="NCBI Taxonomy" id="300844"/>
    <lineage>
        <taxon>Eukaryota</taxon>
        <taxon>Viridiplantae</taxon>
        <taxon>Streptophyta</taxon>
        <taxon>Embryophyta</taxon>
        <taxon>Tracheophyta</taxon>
        <taxon>Spermatophyta</taxon>
        <taxon>Magnoliopsida</taxon>
        <taxon>eudicotyledons</taxon>
        <taxon>Gunneridae</taxon>
        <taxon>Pentapetalae</taxon>
        <taxon>asterids</taxon>
        <taxon>lamiids</taxon>
        <taxon>Lamiales</taxon>
        <taxon>Pedaliaceae</taxon>
        <taxon>Sesamum</taxon>
    </lineage>
</organism>
<dbReference type="Proteomes" id="UP001293254">
    <property type="component" value="Unassembled WGS sequence"/>
</dbReference>
<reference evidence="2" key="1">
    <citation type="submission" date="2020-06" db="EMBL/GenBank/DDBJ databases">
        <authorList>
            <person name="Li T."/>
            <person name="Hu X."/>
            <person name="Zhang T."/>
            <person name="Song X."/>
            <person name="Zhang H."/>
            <person name="Dai N."/>
            <person name="Sheng W."/>
            <person name="Hou X."/>
            <person name="Wei L."/>
        </authorList>
    </citation>
    <scope>NUCLEOTIDE SEQUENCE</scope>
    <source>
        <strain evidence="2">3651</strain>
        <tissue evidence="2">Leaf</tissue>
    </source>
</reference>
<keyword evidence="3" id="KW-1185">Reference proteome</keyword>
<evidence type="ECO:0000256" key="1">
    <source>
        <dbReference type="SAM" id="MobiDB-lite"/>
    </source>
</evidence>
<proteinExistence type="predicted"/>
<dbReference type="EMBL" id="JACGWO010000001">
    <property type="protein sequence ID" value="KAK4440553.1"/>
    <property type="molecule type" value="Genomic_DNA"/>
</dbReference>
<name>A0AAE2CZU0_9LAMI</name>
<sequence length="108" mass="11608">MEGGISEEEECDFGTAKGGGEVGFGGGEVGGRREKLAESMAMALWNRERSSSSSGREIEIWRGGSIRGATKKNKTGKERMRIRAGISGEEEMEITAMAALLSTFFLVN</sequence>
<feature type="compositionally biased region" description="Acidic residues" evidence="1">
    <location>
        <begin position="1"/>
        <end position="12"/>
    </location>
</feature>
<feature type="region of interest" description="Disordered" evidence="1">
    <location>
        <begin position="1"/>
        <end position="30"/>
    </location>
</feature>
<evidence type="ECO:0000313" key="2">
    <source>
        <dbReference type="EMBL" id="KAK4440553.1"/>
    </source>
</evidence>
<accession>A0AAE2CZU0</accession>
<evidence type="ECO:0000313" key="3">
    <source>
        <dbReference type="Proteomes" id="UP001293254"/>
    </source>
</evidence>